<dbReference type="OrthoDB" id="114309at2"/>
<dbReference type="SUPFAM" id="SSF56935">
    <property type="entry name" value="Porins"/>
    <property type="match status" value="1"/>
</dbReference>
<dbReference type="EMBL" id="JACHEK010000002">
    <property type="protein sequence ID" value="MBB6142887.1"/>
    <property type="molecule type" value="Genomic_DNA"/>
</dbReference>
<protein>
    <submittedName>
        <fullName evidence="1">Uncharacterized protein</fullName>
    </submittedName>
</protein>
<reference evidence="1 2" key="1">
    <citation type="submission" date="2020-08" db="EMBL/GenBank/DDBJ databases">
        <title>Genomic Encyclopedia of Type Strains, Phase IV (KMG-IV): sequencing the most valuable type-strain genomes for metagenomic binning, comparative biology and taxonomic classification.</title>
        <authorList>
            <person name="Goeker M."/>
        </authorList>
    </citation>
    <scope>NUCLEOTIDE SEQUENCE [LARGE SCALE GENOMIC DNA]</scope>
    <source>
        <strain evidence="1 2">DSM 103733</strain>
    </source>
</reference>
<evidence type="ECO:0000313" key="2">
    <source>
        <dbReference type="Proteomes" id="UP000538666"/>
    </source>
</evidence>
<sequence length="409" mass="44275">MLTPPSVSSGAYPGEAGSRTRSNYLRTGWTASTSYSDNVLGSGSANPIADTIYSFWPTIEIDQTTSRQHLLLNYSPGFTVYQHTSSLNQTDQNAALNYNYRLSPHITAIFKDAFQKSSAILDQPDSLSGRQIAGSSPYPPIAVVTTDADQLTNLANVQITYQFSMNGMIGASGTFTSLHYPDLAAVPGLYDSHSKGGSAFYNHRLSKIHYVGATYQYAQILSYPVNAQSTVQTHTVSFFDTIYLKPALTISVSGGPQHFEIMQSPLPAYGSWSPTLTANMGWQAQHMDAGFGYSRTVTAGGGLAGALQSNGVSIYGRWKATRAWSVGLASSYAMNKNVTPSYFVSNQEGGHNIGGTASVQHPIGEHYVFGLGYTFLRQSYSGIQVISNAPDTNREFISISYQFSRPLGR</sequence>
<keyword evidence="2" id="KW-1185">Reference proteome</keyword>
<comment type="caution">
    <text evidence="1">The sequence shown here is derived from an EMBL/GenBank/DDBJ whole genome shotgun (WGS) entry which is preliminary data.</text>
</comment>
<dbReference type="Proteomes" id="UP000538666">
    <property type="component" value="Unassembled WGS sequence"/>
</dbReference>
<gene>
    <name evidence="1" type="ORF">HNQ77_000831</name>
</gene>
<name>A0A841JQR0_9BACT</name>
<dbReference type="AlphaFoldDB" id="A0A841JQR0"/>
<proteinExistence type="predicted"/>
<accession>A0A841JQR0</accession>
<dbReference type="RefSeq" id="WP_156186180.1">
    <property type="nucleotide sequence ID" value="NZ_JACHEK010000002.1"/>
</dbReference>
<evidence type="ECO:0000313" key="1">
    <source>
        <dbReference type="EMBL" id="MBB6142887.1"/>
    </source>
</evidence>
<organism evidence="1 2">
    <name type="scientific">Silvibacterium bohemicum</name>
    <dbReference type="NCBI Taxonomy" id="1577686"/>
    <lineage>
        <taxon>Bacteria</taxon>
        <taxon>Pseudomonadati</taxon>
        <taxon>Acidobacteriota</taxon>
        <taxon>Terriglobia</taxon>
        <taxon>Terriglobales</taxon>
        <taxon>Acidobacteriaceae</taxon>
        <taxon>Silvibacterium</taxon>
    </lineage>
</organism>